<dbReference type="eggNOG" id="arCOG00717">
    <property type="taxonomic scope" value="Archaea"/>
</dbReference>
<dbReference type="PANTHER" id="PTHR39550">
    <property type="entry name" value="SLL0658 PROTEIN"/>
    <property type="match status" value="1"/>
</dbReference>
<dbReference type="Pfam" id="PF11848">
    <property type="entry name" value="DUF3368"/>
    <property type="match status" value="1"/>
</dbReference>
<evidence type="ECO:0000313" key="1">
    <source>
        <dbReference type="EMBL" id="ADC65801.1"/>
    </source>
</evidence>
<accession>D3RZ88</accession>
<dbReference type="STRING" id="589924.Ferp_1654"/>
<gene>
    <name evidence="1" type="ordered locus">Ferp_1654</name>
</gene>
<keyword evidence="2" id="KW-1185">Reference proteome</keyword>
<evidence type="ECO:0000313" key="2">
    <source>
        <dbReference type="Proteomes" id="UP000002613"/>
    </source>
</evidence>
<protein>
    <recommendedName>
        <fullName evidence="3">DUF3368 domain-containing protein</fullName>
    </recommendedName>
</protein>
<organism evidence="1 2">
    <name type="scientific">Ferroglobus placidus (strain DSM 10642 / AEDII12DO)</name>
    <dbReference type="NCBI Taxonomy" id="589924"/>
    <lineage>
        <taxon>Archaea</taxon>
        <taxon>Methanobacteriati</taxon>
        <taxon>Methanobacteriota</taxon>
        <taxon>Archaeoglobi</taxon>
        <taxon>Archaeoglobales</taxon>
        <taxon>Archaeoglobaceae</taxon>
        <taxon>Ferroglobus</taxon>
    </lineage>
</organism>
<dbReference type="Proteomes" id="UP000002613">
    <property type="component" value="Chromosome"/>
</dbReference>
<reference evidence="1 2" key="2">
    <citation type="journal article" date="2011" name="Stand. Genomic Sci.">
        <title>Complete genome sequence of Ferroglobus placidus AEDII12DO.</title>
        <authorList>
            <person name="Anderson I."/>
            <person name="Risso C."/>
            <person name="Holmes D."/>
            <person name="Lucas S."/>
            <person name="Copeland A."/>
            <person name="Lapidus A."/>
            <person name="Cheng J.F."/>
            <person name="Bruce D."/>
            <person name="Goodwin L."/>
            <person name="Pitluck S."/>
            <person name="Saunders E."/>
            <person name="Brettin T."/>
            <person name="Detter J.C."/>
            <person name="Han C."/>
            <person name="Tapia R."/>
            <person name="Larimer F."/>
            <person name="Land M."/>
            <person name="Hauser L."/>
            <person name="Woyke T."/>
            <person name="Lovley D."/>
            <person name="Kyrpides N."/>
            <person name="Ivanova N."/>
        </authorList>
    </citation>
    <scope>NUCLEOTIDE SEQUENCE [LARGE SCALE GENOMIC DNA]</scope>
    <source>
        <strain evidence="2">DSM 10642 / AEDII12DO</strain>
    </source>
</reference>
<reference evidence="2" key="1">
    <citation type="submission" date="2010-02" db="EMBL/GenBank/DDBJ databases">
        <title>Complete sequence of Ferroglobus placidus DSM 10642.</title>
        <authorList>
            <consortium name="US DOE Joint Genome Institute"/>
            <person name="Lucas S."/>
            <person name="Copeland A."/>
            <person name="Lapidus A."/>
            <person name="Cheng J.-F."/>
            <person name="Bruce D."/>
            <person name="Goodwin L."/>
            <person name="Pitluck S."/>
            <person name="Saunders E."/>
            <person name="Brettin T."/>
            <person name="Detter J.C."/>
            <person name="Han C."/>
            <person name="Tapia R."/>
            <person name="Larimer F."/>
            <person name="Land M."/>
            <person name="Hauser L."/>
            <person name="Kyrpides N."/>
            <person name="Ivanova N."/>
            <person name="Holmes D."/>
            <person name="Lovley D."/>
            <person name="Kyrpides N."/>
            <person name="Anderson I.J."/>
            <person name="Woyke T."/>
        </authorList>
    </citation>
    <scope>NUCLEOTIDE SEQUENCE [LARGE SCALE GENOMIC DNA]</scope>
    <source>
        <strain evidence="2">DSM 10642 / AEDII12DO</strain>
    </source>
</reference>
<dbReference type="KEGG" id="fpl:Ferp_1654"/>
<dbReference type="EMBL" id="CP001899">
    <property type="protein sequence ID" value="ADC65801.1"/>
    <property type="molecule type" value="Genomic_DNA"/>
</dbReference>
<dbReference type="HOGENOM" id="CLU_2067707_0_0_2"/>
<evidence type="ECO:0008006" key="3">
    <source>
        <dbReference type="Google" id="ProtNLM"/>
    </source>
</evidence>
<proteinExistence type="predicted"/>
<dbReference type="InterPro" id="IPR021799">
    <property type="entry name" value="PIN-like_prokaryotic"/>
</dbReference>
<sequence>MDDVNFKHLETHVKNGYYTILGNIPENDVYRLKLKFPSLGDGEIEVIWWGLKFENCFCVLDDKKANKSAKSMGLKVTGTIGILRILAEMGVISESEKRKLCVELIERGFRFPKEKCFE</sequence>
<dbReference type="AlphaFoldDB" id="D3RZ88"/>
<name>D3RZ88_FERPA</name>
<dbReference type="PANTHER" id="PTHR39550:SF1">
    <property type="entry name" value="SLL0658 PROTEIN"/>
    <property type="match status" value="1"/>
</dbReference>
<dbReference type="PaxDb" id="589924-Ferp_1654"/>